<dbReference type="PANTHER" id="PTHR24322:SF736">
    <property type="entry name" value="RETINOL DEHYDROGENASE 10"/>
    <property type="match status" value="1"/>
</dbReference>
<dbReference type="WBParaSite" id="ALUE_0000874401-mRNA-1">
    <property type="protein sequence ID" value="ALUE_0000874401-mRNA-1"/>
    <property type="gene ID" value="ALUE_0000874401"/>
</dbReference>
<accession>A0A9J2PHC9</accession>
<dbReference type="AlphaFoldDB" id="A0A9J2PHC9"/>
<keyword evidence="2" id="KW-0560">Oxidoreductase</keyword>
<dbReference type="PANTHER" id="PTHR24322">
    <property type="entry name" value="PKSB"/>
    <property type="match status" value="1"/>
</dbReference>
<protein>
    <submittedName>
        <fullName evidence="5">Uncharacterized protein</fullName>
    </submittedName>
</protein>
<sequence>MPSSQYEVGTMGSESIPKQIYLSIRFIFQFIYCLLFRDLPRVLFLKRKSVEDQIVAITGGARGIGRGLARRFAISERAIVCILDINEIEGCRTAAEINNDGGRAHFFQCDVSDPQSLRACAKRIYASPELGKVDILICDAAVLRLGQLLNMSDDDFRITMNVNVLGYIFTIRSFLAEMINRNKGQVVAIGSICSYYGEYLGSAYCTSKFAIRGLMESLQMELDEMNKNGVCVTTIYPYFIDTPLITEKKMEPFSTFYDVIPLDECIEEMTDAILKERLSYFIPQKLALLCTFLKCCATKNVIPMARRVFNFRYAPKTQFEEPPTSINIKQ</sequence>
<evidence type="ECO:0000256" key="2">
    <source>
        <dbReference type="ARBA" id="ARBA00023002"/>
    </source>
</evidence>
<dbReference type="InterPro" id="IPR002347">
    <property type="entry name" value="SDR_fam"/>
</dbReference>
<dbReference type="PRINTS" id="PR00080">
    <property type="entry name" value="SDRFAMILY"/>
</dbReference>
<dbReference type="GO" id="GO:0016616">
    <property type="term" value="F:oxidoreductase activity, acting on the CH-OH group of donors, NAD or NADP as acceptor"/>
    <property type="evidence" value="ECO:0007669"/>
    <property type="project" value="TreeGrafter"/>
</dbReference>
<dbReference type="InterPro" id="IPR020904">
    <property type="entry name" value="Sc_DH/Rdtase_CS"/>
</dbReference>
<proteinExistence type="inferred from homology"/>
<evidence type="ECO:0000256" key="3">
    <source>
        <dbReference type="RuleBase" id="RU000363"/>
    </source>
</evidence>
<keyword evidence="4" id="KW-1185">Reference proteome</keyword>
<name>A0A9J2PHC9_ASCLU</name>
<dbReference type="PROSITE" id="PS00061">
    <property type="entry name" value="ADH_SHORT"/>
    <property type="match status" value="1"/>
</dbReference>
<dbReference type="SUPFAM" id="SSF51735">
    <property type="entry name" value="NAD(P)-binding Rossmann-fold domains"/>
    <property type="match status" value="1"/>
</dbReference>
<dbReference type="InterPro" id="IPR036291">
    <property type="entry name" value="NAD(P)-bd_dom_sf"/>
</dbReference>
<dbReference type="GO" id="GO:0005811">
    <property type="term" value="C:lipid droplet"/>
    <property type="evidence" value="ECO:0007669"/>
    <property type="project" value="TreeGrafter"/>
</dbReference>
<evidence type="ECO:0000313" key="5">
    <source>
        <dbReference type="WBParaSite" id="ALUE_0000874401-mRNA-1"/>
    </source>
</evidence>
<organism evidence="4 5">
    <name type="scientific">Ascaris lumbricoides</name>
    <name type="common">Giant roundworm</name>
    <dbReference type="NCBI Taxonomy" id="6252"/>
    <lineage>
        <taxon>Eukaryota</taxon>
        <taxon>Metazoa</taxon>
        <taxon>Ecdysozoa</taxon>
        <taxon>Nematoda</taxon>
        <taxon>Chromadorea</taxon>
        <taxon>Rhabditida</taxon>
        <taxon>Spirurina</taxon>
        <taxon>Ascaridomorpha</taxon>
        <taxon>Ascaridoidea</taxon>
        <taxon>Ascarididae</taxon>
        <taxon>Ascaris</taxon>
    </lineage>
</organism>
<dbReference type="Pfam" id="PF00106">
    <property type="entry name" value="adh_short"/>
    <property type="match status" value="1"/>
</dbReference>
<evidence type="ECO:0000313" key="4">
    <source>
        <dbReference type="Proteomes" id="UP000036681"/>
    </source>
</evidence>
<evidence type="ECO:0000256" key="1">
    <source>
        <dbReference type="ARBA" id="ARBA00006484"/>
    </source>
</evidence>
<reference evidence="5" key="1">
    <citation type="submission" date="2023-03" db="UniProtKB">
        <authorList>
            <consortium name="WormBaseParasite"/>
        </authorList>
    </citation>
    <scope>IDENTIFICATION</scope>
</reference>
<dbReference type="PRINTS" id="PR00081">
    <property type="entry name" value="GDHRDH"/>
</dbReference>
<comment type="similarity">
    <text evidence="1 3">Belongs to the short-chain dehydrogenases/reductases (SDR) family.</text>
</comment>
<dbReference type="Gene3D" id="3.40.50.720">
    <property type="entry name" value="NAD(P)-binding Rossmann-like Domain"/>
    <property type="match status" value="1"/>
</dbReference>
<dbReference type="Proteomes" id="UP000036681">
    <property type="component" value="Unplaced"/>
</dbReference>